<dbReference type="SUPFAM" id="SSF52540">
    <property type="entry name" value="P-loop containing nucleoside triphosphate hydrolases"/>
    <property type="match status" value="1"/>
</dbReference>
<dbReference type="Pfam" id="PF01121">
    <property type="entry name" value="CoaE"/>
    <property type="match status" value="1"/>
</dbReference>
<reference evidence="4" key="1">
    <citation type="submission" date="2020-05" db="EMBL/GenBank/DDBJ databases">
        <authorList>
            <person name="Chiriac C."/>
            <person name="Salcher M."/>
            <person name="Ghai R."/>
            <person name="Kavagutti S V."/>
        </authorList>
    </citation>
    <scope>NUCLEOTIDE SEQUENCE</scope>
</reference>
<proteinExistence type="inferred from homology"/>
<dbReference type="GO" id="GO:0004140">
    <property type="term" value="F:dephospho-CoA kinase activity"/>
    <property type="evidence" value="ECO:0007669"/>
    <property type="project" value="InterPro"/>
</dbReference>
<dbReference type="AlphaFoldDB" id="A0A6J6YTQ5"/>
<accession>A0A6J6YTQ5</accession>
<dbReference type="NCBIfam" id="TIGR00152">
    <property type="entry name" value="dephospho-CoA kinase"/>
    <property type="match status" value="1"/>
</dbReference>
<dbReference type="PANTHER" id="PTHR10695">
    <property type="entry name" value="DEPHOSPHO-COA KINASE-RELATED"/>
    <property type="match status" value="1"/>
</dbReference>
<sequence>MAVFVVGLTGGIGSGKTTVASMLATRGAHIIDCDGLGRLVAEPHGRAYGAIVAHFGHGIVGADGRLDRPALAGIVFSDPDALGALNAMTHPAIDAEILERLRTLPDDSIVVLDMAVLTESQLGAGIYQYVVVVEADPVGRIDRIIRRGLTEADARARMASQATDDQRRTIADLIVPNTGALDELERAVDIAWIAIRRAATPAAPAPD</sequence>
<evidence type="ECO:0000256" key="2">
    <source>
        <dbReference type="ARBA" id="ARBA00022840"/>
    </source>
</evidence>
<dbReference type="InterPro" id="IPR027417">
    <property type="entry name" value="P-loop_NTPase"/>
</dbReference>
<evidence type="ECO:0000313" key="5">
    <source>
        <dbReference type="EMBL" id="CAB4898869.1"/>
    </source>
</evidence>
<protein>
    <submittedName>
        <fullName evidence="4">Unannotated protein</fullName>
    </submittedName>
</protein>
<dbReference type="PROSITE" id="PS51219">
    <property type="entry name" value="DPCK"/>
    <property type="match status" value="1"/>
</dbReference>
<dbReference type="HAMAP" id="MF_00376">
    <property type="entry name" value="Dephospho_CoA_kinase"/>
    <property type="match status" value="1"/>
</dbReference>
<dbReference type="PANTHER" id="PTHR10695:SF46">
    <property type="entry name" value="BIFUNCTIONAL COENZYME A SYNTHASE-RELATED"/>
    <property type="match status" value="1"/>
</dbReference>
<evidence type="ECO:0000313" key="3">
    <source>
        <dbReference type="EMBL" id="CAB4761294.1"/>
    </source>
</evidence>
<dbReference type="EMBL" id="CAFBMH010000018">
    <property type="protein sequence ID" value="CAB4898869.1"/>
    <property type="molecule type" value="Genomic_DNA"/>
</dbReference>
<dbReference type="GO" id="GO:0015937">
    <property type="term" value="P:coenzyme A biosynthetic process"/>
    <property type="evidence" value="ECO:0007669"/>
    <property type="project" value="InterPro"/>
</dbReference>
<dbReference type="InterPro" id="IPR001977">
    <property type="entry name" value="Depp_CoAkinase"/>
</dbReference>
<keyword evidence="2" id="KW-0067">ATP-binding</keyword>
<dbReference type="EMBL" id="CAFABA010000001">
    <property type="protein sequence ID" value="CAB4811633.1"/>
    <property type="molecule type" value="Genomic_DNA"/>
</dbReference>
<name>A0A6J6YTQ5_9ZZZZ</name>
<gene>
    <name evidence="3" type="ORF">UFOPK2754_02434</name>
    <name evidence="4" type="ORF">UFOPK3139_00025</name>
    <name evidence="5" type="ORF">UFOPK3543_00744</name>
</gene>
<dbReference type="GO" id="GO:0005524">
    <property type="term" value="F:ATP binding"/>
    <property type="evidence" value="ECO:0007669"/>
    <property type="project" value="UniProtKB-KW"/>
</dbReference>
<keyword evidence="1" id="KW-0547">Nucleotide-binding</keyword>
<organism evidence="4">
    <name type="scientific">freshwater metagenome</name>
    <dbReference type="NCBI Taxonomy" id="449393"/>
    <lineage>
        <taxon>unclassified sequences</taxon>
        <taxon>metagenomes</taxon>
        <taxon>ecological metagenomes</taxon>
    </lineage>
</organism>
<dbReference type="Gene3D" id="3.40.50.300">
    <property type="entry name" value="P-loop containing nucleotide triphosphate hydrolases"/>
    <property type="match status" value="1"/>
</dbReference>
<evidence type="ECO:0000313" key="4">
    <source>
        <dbReference type="EMBL" id="CAB4811633.1"/>
    </source>
</evidence>
<dbReference type="EMBL" id="CAEZYR010000109">
    <property type="protein sequence ID" value="CAB4761294.1"/>
    <property type="molecule type" value="Genomic_DNA"/>
</dbReference>
<dbReference type="CDD" id="cd02022">
    <property type="entry name" value="DPCK"/>
    <property type="match status" value="1"/>
</dbReference>
<evidence type="ECO:0000256" key="1">
    <source>
        <dbReference type="ARBA" id="ARBA00022741"/>
    </source>
</evidence>